<dbReference type="SMART" id="SM00448">
    <property type="entry name" value="REC"/>
    <property type="match status" value="1"/>
</dbReference>
<sequence>MADSAEKPILLIVDDEPGSVKILLELLRSDYSIRVANDGEKALKIAFADETPDLILLDVMMPRLDGYEVCRKIKDDVRTKHIPVIFITEKNAEVDELKGFEVGAVDYLAKPFRADAVKARVRAHIGLRGPRLPGNDDTAIARLLKLENSSSDTFPDHTAIQIKCLGKFEVRPATDNTPLKWRTAKIKELFAFLLNHHGAFMPRDVIIASLWPEHNFDTVGNNLHTTVYKLKKIVKEAGLNISIEFSNGSYKMNLGDGINCDASSFELLVAKNKTIDLGNLPEFEQAADLYQGDYFAVNDYAWCLAKRSRLQECYSFLIKRLVRYYIDALQYKKAEYALLKYIEYLPYDEDAYESLLWVCFLQGDRAALVKYYRQLELTLKNELGIDPQAALKNLYERCMNDFGKYPV</sequence>
<evidence type="ECO:0000256" key="1">
    <source>
        <dbReference type="ARBA" id="ARBA00023125"/>
    </source>
</evidence>
<dbReference type="PANTHER" id="PTHR35807">
    <property type="entry name" value="TRANSCRIPTIONAL REGULATOR REDD-RELATED"/>
    <property type="match status" value="1"/>
</dbReference>
<dbReference type="Gene3D" id="1.10.10.10">
    <property type="entry name" value="Winged helix-like DNA-binding domain superfamily/Winged helix DNA-binding domain"/>
    <property type="match status" value="1"/>
</dbReference>
<gene>
    <name evidence="4" type="primary">rcsC_6</name>
    <name evidence="4" type="ORF">SPSIL_024540</name>
</gene>
<keyword evidence="5" id="KW-1185">Reference proteome</keyword>
<keyword evidence="2" id="KW-0597">Phosphoprotein</keyword>
<keyword evidence="4" id="KW-0418">Kinase</keyword>
<dbReference type="InterPro" id="IPR036388">
    <property type="entry name" value="WH-like_DNA-bd_sf"/>
</dbReference>
<evidence type="ECO:0000259" key="3">
    <source>
        <dbReference type="PROSITE" id="PS50110"/>
    </source>
</evidence>
<protein>
    <submittedName>
        <fullName evidence="4">Sensor histidine kinase RcsC</fullName>
        <ecNumber evidence="4">2.7.13.3</ecNumber>
    </submittedName>
</protein>
<dbReference type="GO" id="GO:0004673">
    <property type="term" value="F:protein histidine kinase activity"/>
    <property type="evidence" value="ECO:0007669"/>
    <property type="project" value="UniProtKB-EC"/>
</dbReference>
<name>A0ABZ3IKW2_9FIRM</name>
<evidence type="ECO:0000256" key="2">
    <source>
        <dbReference type="PROSITE-ProRule" id="PRU00169"/>
    </source>
</evidence>
<dbReference type="SUPFAM" id="SSF46894">
    <property type="entry name" value="C-terminal effector domain of the bipartite response regulators"/>
    <property type="match status" value="1"/>
</dbReference>
<dbReference type="Proteomes" id="UP000216752">
    <property type="component" value="Chromosome"/>
</dbReference>
<dbReference type="InterPro" id="IPR005158">
    <property type="entry name" value="BTAD"/>
</dbReference>
<dbReference type="EMBL" id="CP155573">
    <property type="protein sequence ID" value="XFO66304.1"/>
    <property type="molecule type" value="Genomic_DNA"/>
</dbReference>
<dbReference type="InterPro" id="IPR001789">
    <property type="entry name" value="Sig_transdc_resp-reg_receiver"/>
</dbReference>
<organism evidence="4 5">
    <name type="scientific">Sporomusa silvacetica DSM 10669</name>
    <dbReference type="NCBI Taxonomy" id="1123289"/>
    <lineage>
        <taxon>Bacteria</taxon>
        <taxon>Bacillati</taxon>
        <taxon>Bacillota</taxon>
        <taxon>Negativicutes</taxon>
        <taxon>Selenomonadales</taxon>
        <taxon>Sporomusaceae</taxon>
        <taxon>Sporomusa</taxon>
    </lineage>
</organism>
<dbReference type="SUPFAM" id="SSF52172">
    <property type="entry name" value="CheY-like"/>
    <property type="match status" value="1"/>
</dbReference>
<dbReference type="RefSeq" id="WP_169717600.1">
    <property type="nucleotide sequence ID" value="NZ_CP155573.1"/>
</dbReference>
<dbReference type="Gene3D" id="1.25.40.10">
    <property type="entry name" value="Tetratricopeptide repeat domain"/>
    <property type="match status" value="1"/>
</dbReference>
<dbReference type="Pfam" id="PF00072">
    <property type="entry name" value="Response_reg"/>
    <property type="match status" value="1"/>
</dbReference>
<evidence type="ECO:0000313" key="4">
    <source>
        <dbReference type="EMBL" id="XFO66304.1"/>
    </source>
</evidence>
<dbReference type="SMART" id="SM01043">
    <property type="entry name" value="BTAD"/>
    <property type="match status" value="1"/>
</dbReference>
<keyword evidence="1" id="KW-0238">DNA-binding</keyword>
<evidence type="ECO:0000313" key="5">
    <source>
        <dbReference type="Proteomes" id="UP000216752"/>
    </source>
</evidence>
<accession>A0ABZ3IKW2</accession>
<dbReference type="PROSITE" id="PS50110">
    <property type="entry name" value="RESPONSE_REGULATORY"/>
    <property type="match status" value="1"/>
</dbReference>
<dbReference type="InterPro" id="IPR051677">
    <property type="entry name" value="AfsR-DnrI-RedD_regulator"/>
</dbReference>
<dbReference type="Gene3D" id="3.40.50.2300">
    <property type="match status" value="1"/>
</dbReference>
<feature type="domain" description="Response regulatory" evidence="3">
    <location>
        <begin position="9"/>
        <end position="125"/>
    </location>
</feature>
<dbReference type="EC" id="2.7.13.3" evidence="4"/>
<reference evidence="4" key="1">
    <citation type="submission" date="2024-05" db="EMBL/GenBank/DDBJ databases">
        <title>Isolation and characterization of Sporomusa carbonis sp. nov., a carboxydotrophic hydrogenogen in the genus of Sporomusa isolated from a charcoal burning pile.</title>
        <authorList>
            <person name="Boeer T."/>
            <person name="Rosenbaum F."/>
            <person name="Eysell L."/>
            <person name="Mueller V."/>
            <person name="Daniel R."/>
            <person name="Poehlein A."/>
        </authorList>
    </citation>
    <scope>NUCLEOTIDE SEQUENCE [LARGE SCALE GENOMIC DNA]</scope>
    <source>
        <strain evidence="4">DSM 10669</strain>
    </source>
</reference>
<dbReference type="Pfam" id="PF03704">
    <property type="entry name" value="BTAD"/>
    <property type="match status" value="1"/>
</dbReference>
<proteinExistence type="predicted"/>
<dbReference type="InterPro" id="IPR011990">
    <property type="entry name" value="TPR-like_helical_dom_sf"/>
</dbReference>
<dbReference type="SUPFAM" id="SSF48452">
    <property type="entry name" value="TPR-like"/>
    <property type="match status" value="1"/>
</dbReference>
<keyword evidence="4" id="KW-0808">Transferase</keyword>
<dbReference type="InterPro" id="IPR011006">
    <property type="entry name" value="CheY-like_superfamily"/>
</dbReference>
<feature type="modified residue" description="4-aspartylphosphate" evidence="2">
    <location>
        <position position="58"/>
    </location>
</feature>
<dbReference type="InterPro" id="IPR016032">
    <property type="entry name" value="Sig_transdc_resp-reg_C-effctor"/>
</dbReference>